<feature type="region of interest" description="Disordered" evidence="1">
    <location>
        <begin position="483"/>
        <end position="514"/>
    </location>
</feature>
<evidence type="ECO:0000256" key="1">
    <source>
        <dbReference type="SAM" id="MobiDB-lite"/>
    </source>
</evidence>
<dbReference type="Proteomes" id="UP000014071">
    <property type="component" value="Unassembled WGS sequence"/>
</dbReference>
<dbReference type="STRING" id="1305764.R9P8N9"/>
<feature type="compositionally biased region" description="Low complexity" evidence="1">
    <location>
        <begin position="330"/>
        <end position="344"/>
    </location>
</feature>
<evidence type="ECO:0000313" key="2">
    <source>
        <dbReference type="EMBL" id="GAC97748.1"/>
    </source>
</evidence>
<proteinExistence type="predicted"/>
<name>R9P8N9_PSEHS</name>
<dbReference type="HOGENOM" id="CLU_040571_0_0_1"/>
<evidence type="ECO:0000313" key="3">
    <source>
        <dbReference type="Proteomes" id="UP000014071"/>
    </source>
</evidence>
<dbReference type="RefSeq" id="XP_012191335.1">
    <property type="nucleotide sequence ID" value="XM_012335945.1"/>
</dbReference>
<gene>
    <name evidence="2" type="ORF">PHSY_005335</name>
</gene>
<accession>R9P8N9</accession>
<organism evidence="2 3">
    <name type="scientific">Pseudozyma hubeiensis (strain SY62)</name>
    <name type="common">Yeast</name>
    <dbReference type="NCBI Taxonomy" id="1305764"/>
    <lineage>
        <taxon>Eukaryota</taxon>
        <taxon>Fungi</taxon>
        <taxon>Dikarya</taxon>
        <taxon>Basidiomycota</taxon>
        <taxon>Ustilaginomycotina</taxon>
        <taxon>Ustilaginomycetes</taxon>
        <taxon>Ustilaginales</taxon>
        <taxon>Ustilaginaceae</taxon>
        <taxon>Pseudozyma</taxon>
    </lineage>
</organism>
<dbReference type="OrthoDB" id="2550846at2759"/>
<dbReference type="AlphaFoldDB" id="R9P8N9"/>
<dbReference type="eggNOG" id="ENOG502QQBG">
    <property type="taxonomic scope" value="Eukaryota"/>
</dbReference>
<dbReference type="EMBL" id="DF238811">
    <property type="protein sequence ID" value="GAC97748.1"/>
    <property type="molecule type" value="Genomic_DNA"/>
</dbReference>
<protein>
    <submittedName>
        <fullName evidence="2">Uncharacterized protein</fullName>
    </submittedName>
</protein>
<keyword evidence="3" id="KW-1185">Reference proteome</keyword>
<reference evidence="3" key="1">
    <citation type="journal article" date="2013" name="Genome Announc.">
        <title>Draft genome sequence of the basidiomycetous yeast-like fungus Pseudozyma hubeiensis SY62, which produces an abundant amount of the biosurfactant mannosylerythritol lipids.</title>
        <authorList>
            <person name="Konishi M."/>
            <person name="Hatada Y."/>
            <person name="Horiuchi J."/>
        </authorList>
    </citation>
    <scope>NUCLEOTIDE SEQUENCE [LARGE SCALE GENOMIC DNA]</scope>
    <source>
        <strain evidence="3">SY62</strain>
    </source>
</reference>
<feature type="region of interest" description="Disordered" evidence="1">
    <location>
        <begin position="321"/>
        <end position="345"/>
    </location>
</feature>
<sequence>MQASVEDWTRRVGAASSMTRVAATLLWSLFAIVQHRGEELLRFDTALTYFMQAWQSDSTSPSIVPSTYGDIPMSFFRAHDWIHLQTAVMTGKIHIQVTTMSSFEGVESIASKSDLGAFLASFHVEQKRLEYVALHLFSSPLGELTDTRHEEAVWNLLRSIKELSDVNSQSFDTFGVHDHASVSAQRDVLTRHKLGTQLYGMFPRMLFLYCPNNRRHWRWLGNALPLAATALSCHHAAWSQCGWLGDHAVDALTFADLLAALVWTLQRRQAQNDLREDVCELIRIGIQLGEQLAGKWPQYSNMILTAVRQLHTIRDSLISPSGLSTPWPPASTTTTSSSNTASSPVLRTPQAGELLQQPFFANLNPRHEVQHHHCPPYQQTLPQQQQQSAVYQQTQQLLGDWHQTPPVQPIRTDWSSNPTDADPERAFNGITPVGLDTDHMLPVILSGSGATMEQQRKDPQPSAYTAVDFGSRASAVVASLADLPSHTSSQAPAQVPAATPRPLLYLPDDRHPAS</sequence>
<dbReference type="GeneID" id="24110614"/>